<evidence type="ECO:0000313" key="2">
    <source>
        <dbReference type="EMBL" id="GAT57889.1"/>
    </source>
</evidence>
<dbReference type="EMBL" id="DF849506">
    <property type="protein sequence ID" value="GAT57889.1"/>
    <property type="molecule type" value="Genomic_DNA"/>
</dbReference>
<dbReference type="SUPFAM" id="SSF51338">
    <property type="entry name" value="Composite domain of metallo-dependent hydrolases"/>
    <property type="match status" value="1"/>
</dbReference>
<reference evidence="2" key="1">
    <citation type="submission" date="2014-09" db="EMBL/GenBank/DDBJ databases">
        <title>Genome sequence of the luminous mushroom Mycena chlorophos for searching fungal bioluminescence genes.</title>
        <authorList>
            <person name="Tanaka Y."/>
            <person name="Kasuga D."/>
            <person name="Oba Y."/>
            <person name="Hase S."/>
            <person name="Sato K."/>
            <person name="Oba Y."/>
            <person name="Sakakibara Y."/>
        </authorList>
    </citation>
    <scope>NUCLEOTIDE SEQUENCE</scope>
</reference>
<protein>
    <submittedName>
        <fullName evidence="2">Amidohydrolase 3</fullName>
    </submittedName>
</protein>
<sequence length="767" mass="85070">MSVCQVALASVLHGRALQLPAVNQPNPHHAYASVPTSSILDPPHVSCTRRPHFVIVTLTLCFCVLRFPEADPSSGRSSRRRSSGPRTRALCTMTYVYLNLDHIDVHMSTVWRECDASIDSKSCWSIHSTLLDGQTSTVQRIGSMPHVTMKASPEPPPPKRQWPSLRWVLRSIAAAFVVSRLYHLHTRQAYTICSQNASKSIYTVDAAIPQAECISVQDGRIAAVGDYVSVQQNRTWTERFFGPSIHTLSAGQIIVPGLADAHAHLLQQGQKMQLELDGAASIDEVVERIKRYILANPKVHEDPTRWIRGIGWDQGKWDGKFPTAADLSRDPLLRGRPILLYRVDVHVSWVSERVLELMGPLPDDSEIEGGSIVRYSDGNPTGIFLDNAMTLVPSPPWTPDEYTDYFNAAVGEALKYGLTSVHDAATEPDSVAFLKKMAEAGKLPIRLYLMAVPSAENFTGWEPSKLQRLVNHGPQGHLTLRSVKLFTDGALGSWGAALREPYSDKPETKGIMRSSPETMDQLIRAAWDAKLQVNVHCIGDRANEVVLDVFEAILAEEARNGQTDISVFRPRIEHAQIMQLSDLERISRLGVIPSVQPTHATSDMFYAVTRLGPERIRGAYAYRTLLELQTSPQRAHVLPLGSDFPVEGVNPLLGFYAAVSRLTPEGTSPHGDGGWFTNERLTREQALKGMTLDAAYASFAESELGSLSVSKRADFVVLDRDIMRVPVAEILQTRVLTTVVDGNVAWGTLGDSKPWWKRIFEELVYSW</sequence>
<dbReference type="Gene3D" id="3.10.310.70">
    <property type="match status" value="1"/>
</dbReference>
<dbReference type="CDD" id="cd01300">
    <property type="entry name" value="YtcJ_like"/>
    <property type="match status" value="1"/>
</dbReference>
<dbReference type="InterPro" id="IPR032466">
    <property type="entry name" value="Metal_Hydrolase"/>
</dbReference>
<evidence type="ECO:0000313" key="3">
    <source>
        <dbReference type="Proteomes" id="UP000815677"/>
    </source>
</evidence>
<keyword evidence="3" id="KW-1185">Reference proteome</keyword>
<dbReference type="InterPro" id="IPR013108">
    <property type="entry name" value="Amidohydro_3"/>
</dbReference>
<dbReference type="Pfam" id="PF07969">
    <property type="entry name" value="Amidohydro_3"/>
    <property type="match status" value="1"/>
</dbReference>
<dbReference type="Proteomes" id="UP000815677">
    <property type="component" value="Unassembled WGS sequence"/>
</dbReference>
<name>A0ABQ0M3M6_MYCCL</name>
<dbReference type="PANTHER" id="PTHR22642">
    <property type="entry name" value="IMIDAZOLONEPROPIONASE"/>
    <property type="match status" value="1"/>
</dbReference>
<gene>
    <name evidence="2" type="ORF">MCHLO_14381</name>
</gene>
<dbReference type="InterPro" id="IPR033932">
    <property type="entry name" value="YtcJ-like"/>
</dbReference>
<evidence type="ECO:0000259" key="1">
    <source>
        <dbReference type="Pfam" id="PF07969"/>
    </source>
</evidence>
<dbReference type="PANTHER" id="PTHR22642:SF2">
    <property type="entry name" value="PROTEIN LONG AFTER FAR-RED 3"/>
    <property type="match status" value="1"/>
</dbReference>
<dbReference type="InterPro" id="IPR011059">
    <property type="entry name" value="Metal-dep_hydrolase_composite"/>
</dbReference>
<proteinExistence type="predicted"/>
<dbReference type="Gene3D" id="3.20.20.140">
    <property type="entry name" value="Metal-dependent hydrolases"/>
    <property type="match status" value="1"/>
</dbReference>
<dbReference type="Gene3D" id="2.30.40.10">
    <property type="entry name" value="Urease, subunit C, domain 1"/>
    <property type="match status" value="1"/>
</dbReference>
<feature type="domain" description="Amidohydrolase 3" evidence="1">
    <location>
        <begin position="251"/>
        <end position="744"/>
    </location>
</feature>
<organism evidence="2 3">
    <name type="scientific">Mycena chlorophos</name>
    <name type="common">Agaric fungus</name>
    <name type="synonym">Agaricus chlorophos</name>
    <dbReference type="NCBI Taxonomy" id="658473"/>
    <lineage>
        <taxon>Eukaryota</taxon>
        <taxon>Fungi</taxon>
        <taxon>Dikarya</taxon>
        <taxon>Basidiomycota</taxon>
        <taxon>Agaricomycotina</taxon>
        <taxon>Agaricomycetes</taxon>
        <taxon>Agaricomycetidae</taxon>
        <taxon>Agaricales</taxon>
        <taxon>Marasmiineae</taxon>
        <taxon>Mycenaceae</taxon>
        <taxon>Mycena</taxon>
    </lineage>
</organism>
<accession>A0ABQ0M3M6</accession>
<dbReference type="SUPFAM" id="SSF51556">
    <property type="entry name" value="Metallo-dependent hydrolases"/>
    <property type="match status" value="1"/>
</dbReference>